<gene>
    <name evidence="7" type="ORF">JMJ35_000825</name>
</gene>
<dbReference type="GO" id="GO:0046872">
    <property type="term" value="F:metal ion binding"/>
    <property type="evidence" value="ECO:0007669"/>
    <property type="project" value="UniProtKB-KW"/>
</dbReference>
<dbReference type="SUPFAM" id="SSF55031">
    <property type="entry name" value="Bacterial exopeptidase dimerisation domain"/>
    <property type="match status" value="1"/>
</dbReference>
<sequence>MPTSKMKNPLIGVLALATLAYTYELQYGLYAPGFEQPVASDEFEIDKSPLFSLHRDLVNIESISNNEHNVGVFLESYLKDHNYTVERQYIDFIQSKKKNARFNLLAYPGSKRQTPVLLTSHIDTVPPFYPYTLREKENIWGRGSVDAKACVATQITALQQLLASNTISPNDVSLLYVVGEEVGGDGMHAVNDLQMKWDTVIFGEPTELKLASGHKGILVFSITAHGKAGHSGYPWLGKSANHMLISALAALQTMDLPSSEKYGNSTLNIGKINGGVAANVIAETAVADIGIRLAAGDPSVVKKSIQDTIKDIDSDIQVTFHGRGYGPVNLDHDIEGFDTMTVNYGTDVPNLDGKHKRYLYGPGNILVAHSDHEHLSTGDLMDAVEGYKRIIMAALKKDDEKTGL</sequence>
<organism evidence="7 8">
    <name type="scientific">Cladonia borealis</name>
    <dbReference type="NCBI Taxonomy" id="184061"/>
    <lineage>
        <taxon>Eukaryota</taxon>
        <taxon>Fungi</taxon>
        <taxon>Dikarya</taxon>
        <taxon>Ascomycota</taxon>
        <taxon>Pezizomycotina</taxon>
        <taxon>Lecanoromycetes</taxon>
        <taxon>OSLEUM clade</taxon>
        <taxon>Lecanoromycetidae</taxon>
        <taxon>Lecanorales</taxon>
        <taxon>Lecanorineae</taxon>
        <taxon>Cladoniaceae</taxon>
        <taxon>Cladonia</taxon>
    </lineage>
</organism>
<keyword evidence="3" id="KW-0479">Metal-binding</keyword>
<evidence type="ECO:0000256" key="2">
    <source>
        <dbReference type="ARBA" id="ARBA00006247"/>
    </source>
</evidence>
<comment type="cofactor">
    <cofactor evidence="1">
        <name>Zn(2+)</name>
        <dbReference type="ChEBI" id="CHEBI:29105"/>
    </cofactor>
</comment>
<name>A0AA39V4X8_9LECA</name>
<dbReference type="AlphaFoldDB" id="A0AA39V4X8"/>
<dbReference type="InterPro" id="IPR011650">
    <property type="entry name" value="Peptidase_M20_dimer"/>
</dbReference>
<dbReference type="Pfam" id="PF01546">
    <property type="entry name" value="Peptidase_M20"/>
    <property type="match status" value="1"/>
</dbReference>
<dbReference type="Pfam" id="PF07687">
    <property type="entry name" value="M20_dimer"/>
    <property type="match status" value="1"/>
</dbReference>
<proteinExistence type="inferred from homology"/>
<keyword evidence="8" id="KW-1185">Reference proteome</keyword>
<comment type="caution">
    <text evidence="7">The sequence shown here is derived from an EMBL/GenBank/DDBJ whole genome shotgun (WGS) entry which is preliminary data.</text>
</comment>
<dbReference type="SUPFAM" id="SSF53187">
    <property type="entry name" value="Zn-dependent exopeptidases"/>
    <property type="match status" value="1"/>
</dbReference>
<dbReference type="CDD" id="cd05652">
    <property type="entry name" value="M20_ArgE_DapE-like_fungal"/>
    <property type="match status" value="1"/>
</dbReference>
<dbReference type="InterPro" id="IPR050072">
    <property type="entry name" value="Peptidase_M20A"/>
</dbReference>
<evidence type="ECO:0000259" key="6">
    <source>
        <dbReference type="Pfam" id="PF07687"/>
    </source>
</evidence>
<evidence type="ECO:0000256" key="3">
    <source>
        <dbReference type="ARBA" id="ARBA00022723"/>
    </source>
</evidence>
<keyword evidence="5" id="KW-0862">Zinc</keyword>
<dbReference type="Proteomes" id="UP001166286">
    <property type="component" value="Unassembled WGS sequence"/>
</dbReference>
<evidence type="ECO:0000256" key="1">
    <source>
        <dbReference type="ARBA" id="ARBA00001947"/>
    </source>
</evidence>
<accession>A0AA39V4X8</accession>
<dbReference type="GO" id="GO:0016787">
    <property type="term" value="F:hydrolase activity"/>
    <property type="evidence" value="ECO:0007669"/>
    <property type="project" value="UniProtKB-KW"/>
</dbReference>
<dbReference type="InterPro" id="IPR001261">
    <property type="entry name" value="ArgE/DapE_CS"/>
</dbReference>
<evidence type="ECO:0000313" key="7">
    <source>
        <dbReference type="EMBL" id="KAK0516222.1"/>
    </source>
</evidence>
<evidence type="ECO:0000313" key="8">
    <source>
        <dbReference type="Proteomes" id="UP001166286"/>
    </source>
</evidence>
<evidence type="ECO:0000256" key="4">
    <source>
        <dbReference type="ARBA" id="ARBA00022801"/>
    </source>
</evidence>
<dbReference type="InterPro" id="IPR002933">
    <property type="entry name" value="Peptidase_M20"/>
</dbReference>
<protein>
    <recommendedName>
        <fullName evidence="6">Peptidase M20 dimerisation domain-containing protein</fullName>
    </recommendedName>
</protein>
<dbReference type="Gene3D" id="3.40.630.10">
    <property type="entry name" value="Zn peptidases"/>
    <property type="match status" value="1"/>
</dbReference>
<dbReference type="PROSITE" id="PS00758">
    <property type="entry name" value="ARGE_DAPE_CPG2_1"/>
    <property type="match status" value="1"/>
</dbReference>
<dbReference type="PANTHER" id="PTHR43808">
    <property type="entry name" value="ACETYLORNITHINE DEACETYLASE"/>
    <property type="match status" value="1"/>
</dbReference>
<dbReference type="Gene3D" id="3.30.70.360">
    <property type="match status" value="1"/>
</dbReference>
<dbReference type="InterPro" id="IPR036264">
    <property type="entry name" value="Bact_exopeptidase_dim_dom"/>
</dbReference>
<dbReference type="PANTHER" id="PTHR43808:SF8">
    <property type="entry name" value="PEPTIDASE M20 DIMERISATION DOMAIN-CONTAINING PROTEIN"/>
    <property type="match status" value="1"/>
</dbReference>
<reference evidence="7" key="1">
    <citation type="submission" date="2023-03" db="EMBL/GenBank/DDBJ databases">
        <title>Complete genome of Cladonia borealis.</title>
        <authorList>
            <person name="Park H."/>
        </authorList>
    </citation>
    <scope>NUCLEOTIDE SEQUENCE</scope>
    <source>
        <strain evidence="7">ANT050790</strain>
    </source>
</reference>
<keyword evidence="4" id="KW-0378">Hydrolase</keyword>
<dbReference type="EMBL" id="JAFEKC020000002">
    <property type="protein sequence ID" value="KAK0516222.1"/>
    <property type="molecule type" value="Genomic_DNA"/>
</dbReference>
<comment type="similarity">
    <text evidence="2">Belongs to the peptidase M20A family.</text>
</comment>
<evidence type="ECO:0000256" key="5">
    <source>
        <dbReference type="ARBA" id="ARBA00022833"/>
    </source>
</evidence>
<feature type="domain" description="Peptidase M20 dimerisation" evidence="6">
    <location>
        <begin position="213"/>
        <end position="312"/>
    </location>
</feature>